<gene>
    <name evidence="5" type="ORF">AMD00_00830</name>
</gene>
<dbReference type="SUPFAM" id="SSF111283">
    <property type="entry name" value="Putative modulator of DNA gyrase, PmbA/TldD"/>
    <property type="match status" value="1"/>
</dbReference>
<evidence type="ECO:0000256" key="1">
    <source>
        <dbReference type="ARBA" id="ARBA00005836"/>
    </source>
</evidence>
<dbReference type="GO" id="GO:0006508">
    <property type="term" value="P:proteolysis"/>
    <property type="evidence" value="ECO:0007669"/>
    <property type="project" value="InterPro"/>
</dbReference>
<dbReference type="InterPro" id="IPR035068">
    <property type="entry name" value="TldD/PmbA_N"/>
</dbReference>
<protein>
    <submittedName>
        <fullName evidence="5">Peptidase U62</fullName>
    </submittedName>
</protein>
<feature type="domain" description="Metalloprotease TldD/E central" evidence="4">
    <location>
        <begin position="113"/>
        <end position="218"/>
    </location>
</feature>
<evidence type="ECO:0000313" key="5">
    <source>
        <dbReference type="EMBL" id="KOO51088.1"/>
    </source>
</evidence>
<evidence type="ECO:0000259" key="4">
    <source>
        <dbReference type="Pfam" id="PF19290"/>
    </source>
</evidence>
<sequence>MKITEFQEKLLQKAMDAGFKEAEVFYEKAESFQCMIFEGEIDSYETSVDGGLSLRGLYNGKMGYAYTEKIDEDSISFLIDNAKANAELLDEDDGTDIFDGSSEYTNYQSYSEELANVQIPEKIALIKSIEEKIRSYDPRIVTLDYCGLQNFSGEQSLANSKGLSLTEKKNGIIIFVSTVVKDGEEMKTGSFRKMTRDFQSLDADEIAKEAAEEALSNLGEKSIPSGKYPIIMRHNAAAALLSTFTPIFSAENAQKDQSLLKGKVGTQIASNFVTLLNDPFHSEALSGSSFDGEGVATKKRAIISNGTLETLLHNRKSAKLEGCETTGNAHKPSYKSTLSIAPQNMHIATGQRTLDDLLVSVSEGILITGLSGLHSGANTISGDFSVEATGFHVKEGKIASPVKQMTIAGNFYELMKDIEETCKDLYFLPDGYGSPTLLVKELSVTVD</sequence>
<proteinExistence type="inferred from homology"/>
<dbReference type="Gene3D" id="3.30.2290.10">
    <property type="entry name" value="PmbA/TldD superfamily"/>
    <property type="match status" value="1"/>
</dbReference>
<dbReference type="InterPro" id="IPR002510">
    <property type="entry name" value="Metalloprtase-TldD/E_N"/>
</dbReference>
<dbReference type="Pfam" id="PF01523">
    <property type="entry name" value="PmbA_TldD_1st"/>
    <property type="match status" value="1"/>
</dbReference>
<accession>A0A0M0LK55</accession>
<dbReference type="OrthoDB" id="9803618at2"/>
<evidence type="ECO:0000313" key="6">
    <source>
        <dbReference type="Proteomes" id="UP000036867"/>
    </source>
</evidence>
<dbReference type="GO" id="GO:0005829">
    <property type="term" value="C:cytosol"/>
    <property type="evidence" value="ECO:0007669"/>
    <property type="project" value="TreeGrafter"/>
</dbReference>
<dbReference type="InterPro" id="IPR047657">
    <property type="entry name" value="PmbA"/>
</dbReference>
<name>A0A0M0LK55_9BACL</name>
<dbReference type="Pfam" id="PF19289">
    <property type="entry name" value="PmbA_TldD_3rd"/>
    <property type="match status" value="1"/>
</dbReference>
<evidence type="ECO:0000259" key="3">
    <source>
        <dbReference type="Pfam" id="PF19289"/>
    </source>
</evidence>
<evidence type="ECO:0000259" key="2">
    <source>
        <dbReference type="Pfam" id="PF01523"/>
    </source>
</evidence>
<dbReference type="STRING" id="263475.AMD00_00830"/>
<comment type="caution">
    <text evidence="5">The sequence shown here is derived from an EMBL/GenBank/DDBJ whole genome shotgun (WGS) entry which is preliminary data.</text>
</comment>
<feature type="domain" description="Metalloprotease TldD/E N-terminal" evidence="2">
    <location>
        <begin position="22"/>
        <end position="86"/>
    </location>
</feature>
<dbReference type="PATRIC" id="fig|263475.3.peg.476"/>
<dbReference type="Pfam" id="PF19290">
    <property type="entry name" value="PmbA_TldD_2nd"/>
    <property type="match status" value="1"/>
</dbReference>
<comment type="similarity">
    <text evidence="1">Belongs to the peptidase U62 family.</text>
</comment>
<dbReference type="RefSeq" id="WP_053415208.1">
    <property type="nucleotide sequence ID" value="NZ_LILB01000001.1"/>
</dbReference>
<dbReference type="Proteomes" id="UP000036867">
    <property type="component" value="Unassembled WGS sequence"/>
</dbReference>
<dbReference type="PANTHER" id="PTHR43421">
    <property type="entry name" value="METALLOPROTEASE PMBA"/>
    <property type="match status" value="1"/>
</dbReference>
<dbReference type="GO" id="GO:0008237">
    <property type="term" value="F:metallopeptidase activity"/>
    <property type="evidence" value="ECO:0007669"/>
    <property type="project" value="InterPro"/>
</dbReference>
<feature type="domain" description="Metalloprotease TldD/E C-terminal" evidence="3">
    <location>
        <begin position="225"/>
        <end position="445"/>
    </location>
</feature>
<dbReference type="PANTHER" id="PTHR43421:SF1">
    <property type="entry name" value="METALLOPROTEASE PMBA"/>
    <property type="match status" value="1"/>
</dbReference>
<organism evidence="5 6">
    <name type="scientific">Viridibacillus arvi</name>
    <dbReference type="NCBI Taxonomy" id="263475"/>
    <lineage>
        <taxon>Bacteria</taxon>
        <taxon>Bacillati</taxon>
        <taxon>Bacillota</taxon>
        <taxon>Bacilli</taxon>
        <taxon>Bacillales</taxon>
        <taxon>Caryophanaceae</taxon>
        <taxon>Viridibacillus</taxon>
    </lineage>
</organism>
<dbReference type="InterPro" id="IPR036059">
    <property type="entry name" value="TldD/PmbA_sf"/>
</dbReference>
<reference evidence="6" key="1">
    <citation type="submission" date="2015-08" db="EMBL/GenBank/DDBJ databases">
        <title>Fjat-10028 dsm 16317.</title>
        <authorList>
            <person name="Liu B."/>
            <person name="Wang J."/>
            <person name="Zhu Y."/>
            <person name="Liu G."/>
            <person name="Chen Q."/>
            <person name="Chen Z."/>
            <person name="Lan J."/>
            <person name="Che J."/>
            <person name="Ge C."/>
            <person name="Shi H."/>
            <person name="Pan Z."/>
            <person name="Liu X."/>
        </authorList>
    </citation>
    <scope>NUCLEOTIDE SEQUENCE [LARGE SCALE GENOMIC DNA]</scope>
    <source>
        <strain evidence="6">DSM 16317</strain>
    </source>
</reference>
<dbReference type="InterPro" id="IPR045569">
    <property type="entry name" value="Metalloprtase-TldD/E_C"/>
</dbReference>
<dbReference type="EMBL" id="LILB01000001">
    <property type="protein sequence ID" value="KOO51088.1"/>
    <property type="molecule type" value="Genomic_DNA"/>
</dbReference>
<dbReference type="GeneID" id="301134667"/>
<dbReference type="InterPro" id="IPR045570">
    <property type="entry name" value="Metalloprtase-TldD/E_cen_dom"/>
</dbReference>
<dbReference type="AlphaFoldDB" id="A0A0M0LK55"/>
<keyword evidence="6" id="KW-1185">Reference proteome</keyword>